<reference evidence="2" key="2">
    <citation type="submission" date="2010-07" db="EMBL/GenBank/DDBJ databases">
        <authorList>
            <consortium name="The Broad Institute Genome Sequencing Platform"/>
            <consortium name="Broad Institute Genome Sequencing Center for Infectious Disease"/>
            <person name="Ma L.-J."/>
            <person name="Dead R."/>
            <person name="Young S."/>
            <person name="Zeng Q."/>
            <person name="Koehrsen M."/>
            <person name="Alvarado L."/>
            <person name="Berlin A."/>
            <person name="Chapman S.B."/>
            <person name="Chen Z."/>
            <person name="Freedman E."/>
            <person name="Gellesch M."/>
            <person name="Goldberg J."/>
            <person name="Griggs A."/>
            <person name="Gujja S."/>
            <person name="Heilman E.R."/>
            <person name="Heiman D."/>
            <person name="Hepburn T."/>
            <person name="Howarth C."/>
            <person name="Jen D."/>
            <person name="Larson L."/>
            <person name="Mehta T."/>
            <person name="Neiman D."/>
            <person name="Pearson M."/>
            <person name="Roberts A."/>
            <person name="Saif S."/>
            <person name="Shea T."/>
            <person name="Shenoy N."/>
            <person name="Sisk P."/>
            <person name="Stolte C."/>
            <person name="Sykes S."/>
            <person name="Walk T."/>
            <person name="White J."/>
            <person name="Yandava C."/>
            <person name="Haas B."/>
            <person name="Nusbaum C."/>
            <person name="Birren B."/>
        </authorList>
    </citation>
    <scope>NUCLEOTIDE SEQUENCE</scope>
    <source>
        <strain evidence="2">R3-111a-1</strain>
    </source>
</reference>
<protein>
    <submittedName>
        <fullName evidence="2 3">Uncharacterized protein</fullName>
    </submittedName>
</protein>
<keyword evidence="4" id="KW-1185">Reference proteome</keyword>
<reference evidence="2" key="3">
    <citation type="submission" date="2010-09" db="EMBL/GenBank/DDBJ databases">
        <title>Annotation of Gaeumannomyces graminis var. tritici R3-111a-1.</title>
        <authorList>
            <consortium name="The Broad Institute Genome Sequencing Platform"/>
            <person name="Ma L.-J."/>
            <person name="Dead R."/>
            <person name="Young S.K."/>
            <person name="Zeng Q."/>
            <person name="Gargeya S."/>
            <person name="Fitzgerald M."/>
            <person name="Haas B."/>
            <person name="Abouelleil A."/>
            <person name="Alvarado L."/>
            <person name="Arachchi H.M."/>
            <person name="Berlin A."/>
            <person name="Brown A."/>
            <person name="Chapman S.B."/>
            <person name="Chen Z."/>
            <person name="Dunbar C."/>
            <person name="Freedman E."/>
            <person name="Gearin G."/>
            <person name="Gellesch M."/>
            <person name="Goldberg J."/>
            <person name="Griggs A."/>
            <person name="Gujja S."/>
            <person name="Heiman D."/>
            <person name="Howarth C."/>
            <person name="Larson L."/>
            <person name="Lui A."/>
            <person name="MacDonald P.J.P."/>
            <person name="Mehta T."/>
            <person name="Montmayeur A."/>
            <person name="Murphy C."/>
            <person name="Neiman D."/>
            <person name="Pearson M."/>
            <person name="Priest M."/>
            <person name="Roberts A."/>
            <person name="Saif S."/>
            <person name="Shea T."/>
            <person name="Shenoy N."/>
            <person name="Sisk P."/>
            <person name="Stolte C."/>
            <person name="Sykes S."/>
            <person name="Yandava C."/>
            <person name="Wortman J."/>
            <person name="Nusbaum C."/>
            <person name="Birren B."/>
        </authorList>
    </citation>
    <scope>NUCLEOTIDE SEQUENCE</scope>
    <source>
        <strain evidence="2">R3-111a-1</strain>
    </source>
</reference>
<organism evidence="2">
    <name type="scientific">Gaeumannomyces tritici (strain R3-111a-1)</name>
    <name type="common">Wheat and barley take-all root rot fungus</name>
    <name type="synonym">Gaeumannomyces graminis var. tritici</name>
    <dbReference type="NCBI Taxonomy" id="644352"/>
    <lineage>
        <taxon>Eukaryota</taxon>
        <taxon>Fungi</taxon>
        <taxon>Dikarya</taxon>
        <taxon>Ascomycota</taxon>
        <taxon>Pezizomycotina</taxon>
        <taxon>Sordariomycetes</taxon>
        <taxon>Sordariomycetidae</taxon>
        <taxon>Magnaporthales</taxon>
        <taxon>Magnaporthaceae</taxon>
        <taxon>Gaeumannomyces</taxon>
    </lineage>
</organism>
<dbReference type="Proteomes" id="UP000006039">
    <property type="component" value="Unassembled WGS sequence"/>
</dbReference>
<sequence>MLYSTTLAKAAVASDLKFHHAGTAQQHQHQQRGRLLRTVLKRWASASNLGEQQQLPEVGSPIELTSYPPAEKSPAPPGPAPIPAPAAAPLGVPRRRRAATTTAAADRSAYRRIPELQEPGPRRAVTTIPPASPGLQPPSPPPPASSTPERRARSAQPPTACRLHARSVTASEIVWKGHWD</sequence>
<dbReference type="AlphaFoldDB" id="J3NUH0"/>
<gene>
    <name evidence="3" type="primary">20345384</name>
    <name evidence="2" type="ORF">GGTG_04926</name>
</gene>
<name>J3NUH0_GAET3</name>
<feature type="region of interest" description="Disordered" evidence="1">
    <location>
        <begin position="51"/>
        <end position="180"/>
    </location>
</feature>
<evidence type="ECO:0000313" key="4">
    <source>
        <dbReference type="Proteomes" id="UP000006039"/>
    </source>
</evidence>
<evidence type="ECO:0000313" key="3">
    <source>
        <dbReference type="EnsemblFungi" id="EJT79843"/>
    </source>
</evidence>
<dbReference type="EMBL" id="GL385396">
    <property type="protein sequence ID" value="EJT79843.1"/>
    <property type="molecule type" value="Genomic_DNA"/>
</dbReference>
<reference evidence="4" key="1">
    <citation type="submission" date="2010-07" db="EMBL/GenBank/DDBJ databases">
        <title>The genome sequence of Gaeumannomyces graminis var. tritici strain R3-111a-1.</title>
        <authorList>
            <consortium name="The Broad Institute Genome Sequencing Platform"/>
            <person name="Ma L.-J."/>
            <person name="Dead R."/>
            <person name="Young S."/>
            <person name="Zeng Q."/>
            <person name="Koehrsen M."/>
            <person name="Alvarado L."/>
            <person name="Berlin A."/>
            <person name="Chapman S.B."/>
            <person name="Chen Z."/>
            <person name="Freedman E."/>
            <person name="Gellesch M."/>
            <person name="Goldberg J."/>
            <person name="Griggs A."/>
            <person name="Gujja S."/>
            <person name="Heilman E.R."/>
            <person name="Heiman D."/>
            <person name="Hepburn T."/>
            <person name="Howarth C."/>
            <person name="Jen D."/>
            <person name="Larson L."/>
            <person name="Mehta T."/>
            <person name="Neiman D."/>
            <person name="Pearson M."/>
            <person name="Roberts A."/>
            <person name="Saif S."/>
            <person name="Shea T."/>
            <person name="Shenoy N."/>
            <person name="Sisk P."/>
            <person name="Stolte C."/>
            <person name="Sykes S."/>
            <person name="Walk T."/>
            <person name="White J."/>
            <person name="Yandava C."/>
            <person name="Haas B."/>
            <person name="Nusbaum C."/>
            <person name="Birren B."/>
        </authorList>
    </citation>
    <scope>NUCLEOTIDE SEQUENCE [LARGE SCALE GENOMIC DNA]</scope>
    <source>
        <strain evidence="4">R3-111a-1</strain>
    </source>
</reference>
<proteinExistence type="predicted"/>
<accession>J3NUH0</accession>
<dbReference type="GeneID" id="20345384"/>
<dbReference type="HOGENOM" id="CLU_1496290_0_0_1"/>
<dbReference type="RefSeq" id="XP_009220988.1">
    <property type="nucleotide sequence ID" value="XM_009222724.1"/>
</dbReference>
<evidence type="ECO:0000256" key="1">
    <source>
        <dbReference type="SAM" id="MobiDB-lite"/>
    </source>
</evidence>
<dbReference type="EnsemblFungi" id="EJT79843">
    <property type="protein sequence ID" value="EJT79843"/>
    <property type="gene ID" value="GGTG_04926"/>
</dbReference>
<evidence type="ECO:0000313" key="2">
    <source>
        <dbReference type="EMBL" id="EJT79843.1"/>
    </source>
</evidence>
<reference evidence="3" key="4">
    <citation type="journal article" date="2015" name="G3 (Bethesda)">
        <title>Genome sequences of three phytopathogenic species of the Magnaporthaceae family of fungi.</title>
        <authorList>
            <person name="Okagaki L.H."/>
            <person name="Nunes C.C."/>
            <person name="Sailsbery J."/>
            <person name="Clay B."/>
            <person name="Brown D."/>
            <person name="John T."/>
            <person name="Oh Y."/>
            <person name="Young N."/>
            <person name="Fitzgerald M."/>
            <person name="Haas B.J."/>
            <person name="Zeng Q."/>
            <person name="Young S."/>
            <person name="Adiconis X."/>
            <person name="Fan L."/>
            <person name="Levin J.Z."/>
            <person name="Mitchell T.K."/>
            <person name="Okubara P.A."/>
            <person name="Farman M.L."/>
            <person name="Kohn L.M."/>
            <person name="Birren B."/>
            <person name="Ma L.-J."/>
            <person name="Dean R.A."/>
        </authorList>
    </citation>
    <scope>NUCLEOTIDE SEQUENCE</scope>
    <source>
        <strain evidence="3">R3-111a-1</strain>
    </source>
</reference>
<dbReference type="VEuPathDB" id="FungiDB:GGTG_04926"/>
<reference evidence="3" key="5">
    <citation type="submission" date="2018-04" db="UniProtKB">
        <authorList>
            <consortium name="EnsemblFungi"/>
        </authorList>
    </citation>
    <scope>IDENTIFICATION</scope>
    <source>
        <strain evidence="3">R3-111a-1</strain>
    </source>
</reference>
<feature type="compositionally biased region" description="Pro residues" evidence="1">
    <location>
        <begin position="130"/>
        <end position="145"/>
    </location>
</feature>
<feature type="compositionally biased region" description="Pro residues" evidence="1">
    <location>
        <begin position="74"/>
        <end position="86"/>
    </location>
</feature>